<feature type="transmembrane region" description="Helical" evidence="1">
    <location>
        <begin position="40"/>
        <end position="59"/>
    </location>
</feature>
<keyword evidence="1" id="KW-0812">Transmembrane</keyword>
<evidence type="ECO:0000313" key="2">
    <source>
        <dbReference type="EMBL" id="KAJ7315050.1"/>
    </source>
</evidence>
<comment type="caution">
    <text evidence="2">The sequence shown here is derived from an EMBL/GenBank/DDBJ whole genome shotgun (WGS) entry which is preliminary data.</text>
</comment>
<dbReference type="EMBL" id="JARIHO010000064">
    <property type="protein sequence ID" value="KAJ7315050.1"/>
    <property type="molecule type" value="Genomic_DNA"/>
</dbReference>
<feature type="transmembrane region" description="Helical" evidence="1">
    <location>
        <begin position="14"/>
        <end position="34"/>
    </location>
</feature>
<organism evidence="2 3">
    <name type="scientific">Mycena albidolilacea</name>
    <dbReference type="NCBI Taxonomy" id="1033008"/>
    <lineage>
        <taxon>Eukaryota</taxon>
        <taxon>Fungi</taxon>
        <taxon>Dikarya</taxon>
        <taxon>Basidiomycota</taxon>
        <taxon>Agaricomycotina</taxon>
        <taxon>Agaricomycetes</taxon>
        <taxon>Agaricomycetidae</taxon>
        <taxon>Agaricales</taxon>
        <taxon>Marasmiineae</taxon>
        <taxon>Mycenaceae</taxon>
        <taxon>Mycena</taxon>
    </lineage>
</organism>
<keyword evidence="1" id="KW-0472">Membrane</keyword>
<dbReference type="Proteomes" id="UP001218218">
    <property type="component" value="Unassembled WGS sequence"/>
</dbReference>
<keyword evidence="3" id="KW-1185">Reference proteome</keyword>
<reference evidence="2" key="1">
    <citation type="submission" date="2023-03" db="EMBL/GenBank/DDBJ databases">
        <title>Massive genome expansion in bonnet fungi (Mycena s.s.) driven by repeated elements and novel gene families across ecological guilds.</title>
        <authorList>
            <consortium name="Lawrence Berkeley National Laboratory"/>
            <person name="Harder C.B."/>
            <person name="Miyauchi S."/>
            <person name="Viragh M."/>
            <person name="Kuo A."/>
            <person name="Thoen E."/>
            <person name="Andreopoulos B."/>
            <person name="Lu D."/>
            <person name="Skrede I."/>
            <person name="Drula E."/>
            <person name="Henrissat B."/>
            <person name="Morin E."/>
            <person name="Kohler A."/>
            <person name="Barry K."/>
            <person name="LaButti K."/>
            <person name="Morin E."/>
            <person name="Salamov A."/>
            <person name="Lipzen A."/>
            <person name="Mereny Z."/>
            <person name="Hegedus B."/>
            <person name="Baldrian P."/>
            <person name="Stursova M."/>
            <person name="Weitz H."/>
            <person name="Taylor A."/>
            <person name="Grigoriev I.V."/>
            <person name="Nagy L.G."/>
            <person name="Martin F."/>
            <person name="Kauserud H."/>
        </authorList>
    </citation>
    <scope>NUCLEOTIDE SEQUENCE</scope>
    <source>
        <strain evidence="2">CBHHK002</strain>
    </source>
</reference>
<protein>
    <submittedName>
        <fullName evidence="2">Uncharacterized protein</fullName>
    </submittedName>
</protein>
<dbReference type="AlphaFoldDB" id="A0AAD7EDN4"/>
<sequence>MAPSLLRTMFRDGAVYFGMICLVNLANIVMLYLGDMIISGSLAWFACCISATMISRLMLNLHDASNRRSDVQALSDVEIETIQSHDADRL</sequence>
<keyword evidence="1" id="KW-1133">Transmembrane helix</keyword>
<gene>
    <name evidence="2" type="ORF">DFH08DRAFT_894584</name>
</gene>
<evidence type="ECO:0000256" key="1">
    <source>
        <dbReference type="SAM" id="Phobius"/>
    </source>
</evidence>
<name>A0AAD7EDN4_9AGAR</name>
<evidence type="ECO:0000313" key="3">
    <source>
        <dbReference type="Proteomes" id="UP001218218"/>
    </source>
</evidence>
<proteinExistence type="predicted"/>
<accession>A0AAD7EDN4</accession>